<name>Q6KCY3_ECOLX</name>
<organism evidence="1">
    <name type="scientific">Escherichia coli</name>
    <dbReference type="NCBI Taxonomy" id="562"/>
    <lineage>
        <taxon>Bacteria</taxon>
        <taxon>Pseudomonadati</taxon>
        <taxon>Pseudomonadota</taxon>
        <taxon>Gammaproteobacteria</taxon>
        <taxon>Enterobacterales</taxon>
        <taxon>Enterobacteriaceae</taxon>
        <taxon>Escherichia</taxon>
    </lineage>
</organism>
<proteinExistence type="predicted"/>
<dbReference type="AlphaFoldDB" id="Q6KCY3"/>
<sequence>MRSLSKSLMPSAVDKKSLTMPDNPLMMVSGDGRQTLAFSPLLYRISPLCLRDDKASLTDGLPTPKNAISSRSEGRYSPSLISSWRIILSSSSATISESFFVTMGFLVVVSPGNTVFLLSDIY</sequence>
<evidence type="ECO:0000313" key="1">
    <source>
        <dbReference type="EMBL" id="CAE55835.1"/>
    </source>
</evidence>
<dbReference type="EMBL" id="AJ586889">
    <property type="protein sequence ID" value="CAE55835.1"/>
    <property type="molecule type" value="Genomic_DNA"/>
</dbReference>
<protein>
    <submittedName>
        <fullName evidence="1">Uncharacterized protein</fullName>
    </submittedName>
</protein>
<accession>Q6KCY3</accession>
<dbReference type="EMBL" id="AJ586888">
    <property type="protein sequence ID" value="CAE55785.1"/>
    <property type="molecule type" value="Genomic_DNA"/>
</dbReference>
<reference evidence="1" key="1">
    <citation type="journal article" date="2004" name="J. Bacteriol.">
        <title>Analysis of the genome structure of the nonpathogenic probiotic Escherichia coli strain Nissle 1917.</title>
        <authorList>
            <person name="Grozdanov L."/>
            <person name="Raasch C."/>
            <person name="Schulze J."/>
            <person name="Sonnenborn U."/>
            <person name="Gottschalk G."/>
            <person name="Hacker J."/>
            <person name="Dobrindt U."/>
        </authorList>
    </citation>
    <scope>NUCLEOTIDE SEQUENCE</scope>
    <source>
        <strain evidence="1">Nissle 1917</strain>
    </source>
</reference>